<dbReference type="FunFam" id="1.20.1250.20:FF:000651">
    <property type="entry name" value="Glutathione uptake transporter"/>
    <property type="match status" value="1"/>
</dbReference>
<comment type="similarity">
    <text evidence="2">Belongs to the major facilitator superfamily. Proton-dependent oligopeptide transporter (POT/PTR) (TC 2.A.17) family.</text>
</comment>
<feature type="transmembrane region" description="Helical" evidence="6">
    <location>
        <begin position="411"/>
        <end position="433"/>
    </location>
</feature>
<dbReference type="InterPro" id="IPR036259">
    <property type="entry name" value="MFS_trans_sf"/>
</dbReference>
<proteinExistence type="inferred from homology"/>
<feature type="transmembrane region" description="Helical" evidence="6">
    <location>
        <begin position="439"/>
        <end position="457"/>
    </location>
</feature>
<evidence type="ECO:0000313" key="8">
    <source>
        <dbReference type="Proteomes" id="UP000032702"/>
    </source>
</evidence>
<dbReference type="SUPFAM" id="SSF103473">
    <property type="entry name" value="MFS general substrate transporter"/>
    <property type="match status" value="1"/>
</dbReference>
<evidence type="ECO:0000256" key="6">
    <source>
        <dbReference type="SAM" id="Phobius"/>
    </source>
</evidence>
<feature type="transmembrane region" description="Helical" evidence="6">
    <location>
        <begin position="158"/>
        <end position="179"/>
    </location>
</feature>
<dbReference type="GO" id="GO:0022857">
    <property type="term" value="F:transmembrane transporter activity"/>
    <property type="evidence" value="ECO:0007669"/>
    <property type="project" value="InterPro"/>
</dbReference>
<keyword evidence="5 6" id="KW-0472">Membrane</keyword>
<evidence type="ECO:0000256" key="1">
    <source>
        <dbReference type="ARBA" id="ARBA00004141"/>
    </source>
</evidence>
<feature type="transmembrane region" description="Helical" evidence="6">
    <location>
        <begin position="94"/>
        <end position="112"/>
    </location>
</feature>
<feature type="transmembrane region" description="Helical" evidence="6">
    <location>
        <begin position="309"/>
        <end position="330"/>
    </location>
</feature>
<feature type="transmembrane region" description="Helical" evidence="6">
    <location>
        <begin position="185"/>
        <end position="204"/>
    </location>
</feature>
<dbReference type="PATRIC" id="fig|378806.16.peg.1253"/>
<dbReference type="EMBL" id="AAMD01000232">
    <property type="protein sequence ID" value="EAU62489.1"/>
    <property type="molecule type" value="Genomic_DNA"/>
</dbReference>
<dbReference type="GO" id="GO:0006857">
    <property type="term" value="P:oligopeptide transport"/>
    <property type="evidence" value="ECO:0007669"/>
    <property type="project" value="InterPro"/>
</dbReference>
<keyword evidence="3 6" id="KW-0812">Transmembrane</keyword>
<keyword evidence="4 6" id="KW-1133">Transmembrane helix</keyword>
<dbReference type="Pfam" id="PF00854">
    <property type="entry name" value="PTR2"/>
    <property type="match status" value="1"/>
</dbReference>
<feature type="transmembrane region" description="Helical" evidence="6">
    <location>
        <begin position="118"/>
        <end position="137"/>
    </location>
</feature>
<name>Q08PT6_STIAD</name>
<dbReference type="Proteomes" id="UP000032702">
    <property type="component" value="Unassembled WGS sequence"/>
</dbReference>
<feature type="transmembrane region" description="Helical" evidence="6">
    <location>
        <begin position="342"/>
        <end position="364"/>
    </location>
</feature>
<sequence>MPRMAEPLPAKSSRFPPQIPYIIGNEACERFSFYGMRNILTVFLIDYLLVNANPDTAAREAMAKSHFHLFMSGVYFFPLFGGYLADRFLGKYRVILWLSLLYCVGHACLALFENSPTGFYTGLFLIALGSGGIKPCVSAMVGDQFTEENKHLVKKVFAIFYWTINFGSFFASLFIPLALKRLGPAVAFGIPGVLMFMATVIYWLGRRHYVIVPPTGHNPHSFLKVLFSALGNRRERPAGGDWLSGARKAHPEEAIEGVRAVFRINLLLMPTVPFFWMLFDQKASTWVVQARGMDQQIGSFTFQPSQMQFVNPALVMILIPVLAGVIYPAFQKTRWELTPLRRMPLGLIIGAFSYIIAGYYQVLIEGGTKLNIAWQILPYIVLTLAEILVSTTGLEFAYTQAPREMKGVVQSLWLVNTTLANIAVAIASSLNIFQGSGQFFFYSGLAFLAGVGMALMARKYKVRDYYQQSGPIPVGEHAAPGLTAKGA</sequence>
<dbReference type="AlphaFoldDB" id="Q08PT6"/>
<dbReference type="PROSITE" id="PS01022">
    <property type="entry name" value="PTR2_1"/>
    <property type="match status" value="1"/>
</dbReference>
<organism evidence="7 8">
    <name type="scientific">Stigmatella aurantiaca (strain DW4/3-1)</name>
    <dbReference type="NCBI Taxonomy" id="378806"/>
    <lineage>
        <taxon>Bacteria</taxon>
        <taxon>Pseudomonadati</taxon>
        <taxon>Myxococcota</taxon>
        <taxon>Myxococcia</taxon>
        <taxon>Myxococcales</taxon>
        <taxon>Cystobacterineae</taxon>
        <taxon>Archangiaceae</taxon>
        <taxon>Stigmatella</taxon>
    </lineage>
</organism>
<dbReference type="PANTHER" id="PTHR11654">
    <property type="entry name" value="OLIGOPEPTIDE TRANSPORTER-RELATED"/>
    <property type="match status" value="1"/>
</dbReference>
<comment type="caution">
    <text evidence="7">The sequence shown here is derived from an EMBL/GenBank/DDBJ whole genome shotgun (WGS) entry which is preliminary data.</text>
</comment>
<evidence type="ECO:0000313" key="7">
    <source>
        <dbReference type="EMBL" id="EAU62489.1"/>
    </source>
</evidence>
<gene>
    <name evidence="7" type="ORF">STIAU_4701</name>
</gene>
<dbReference type="CDD" id="cd17347">
    <property type="entry name" value="MFS_SLC15A1_2_like"/>
    <property type="match status" value="1"/>
</dbReference>
<comment type="subcellular location">
    <subcellularLocation>
        <location evidence="1">Membrane</location>
        <topology evidence="1">Multi-pass membrane protein</topology>
    </subcellularLocation>
</comment>
<dbReference type="Gene3D" id="1.20.1250.20">
    <property type="entry name" value="MFS general substrate transporter like domains"/>
    <property type="match status" value="2"/>
</dbReference>
<protein>
    <submittedName>
        <fullName evidence="7">Proton/peptide symporter family protein</fullName>
    </submittedName>
</protein>
<feature type="transmembrane region" description="Helical" evidence="6">
    <location>
        <begin position="376"/>
        <end position="399"/>
    </location>
</feature>
<dbReference type="InterPro" id="IPR000109">
    <property type="entry name" value="POT_fam"/>
</dbReference>
<evidence type="ECO:0000256" key="3">
    <source>
        <dbReference type="ARBA" id="ARBA00022692"/>
    </source>
</evidence>
<accession>Q08PT6</accession>
<evidence type="ECO:0000256" key="2">
    <source>
        <dbReference type="ARBA" id="ARBA00005982"/>
    </source>
</evidence>
<evidence type="ECO:0000256" key="4">
    <source>
        <dbReference type="ARBA" id="ARBA00022989"/>
    </source>
</evidence>
<evidence type="ECO:0000256" key="5">
    <source>
        <dbReference type="ARBA" id="ARBA00023136"/>
    </source>
</evidence>
<dbReference type="GO" id="GO:0016020">
    <property type="term" value="C:membrane"/>
    <property type="evidence" value="ECO:0007669"/>
    <property type="project" value="UniProtKB-SubCell"/>
</dbReference>
<reference evidence="7 8" key="1">
    <citation type="submission" date="2006-04" db="EMBL/GenBank/DDBJ databases">
        <authorList>
            <person name="Nierman W.C."/>
        </authorList>
    </citation>
    <scope>NUCLEOTIDE SEQUENCE [LARGE SCALE GENOMIC DNA]</scope>
    <source>
        <strain evidence="7 8">DW4/3-1</strain>
    </source>
</reference>
<feature type="transmembrane region" description="Helical" evidence="6">
    <location>
        <begin position="67"/>
        <end position="85"/>
    </location>
</feature>
<dbReference type="InterPro" id="IPR018456">
    <property type="entry name" value="PTR2_symporter_CS"/>
</dbReference>